<proteinExistence type="predicted"/>
<dbReference type="GeneID" id="80005539"/>
<organism evidence="1 2">
    <name type="scientific">Microbacterium phage Ariadne</name>
    <dbReference type="NCBI Taxonomy" id="2656546"/>
    <lineage>
        <taxon>Viruses</taxon>
        <taxon>Duplodnaviria</taxon>
        <taxon>Heunggongvirae</taxon>
        <taxon>Uroviricota</taxon>
        <taxon>Caudoviricetes</taxon>
        <taxon>Hodgkinviridae</taxon>
        <taxon>Metamorphoovirus</taxon>
        <taxon>Metamorphoovirus ariadne</taxon>
    </lineage>
</organism>
<gene>
    <name evidence="1" type="primary">30</name>
    <name evidence="1" type="ORF">PBI_ARIADNE_30</name>
</gene>
<keyword evidence="2" id="KW-1185">Reference proteome</keyword>
<name>A0A649VBC8_9CAUD</name>
<dbReference type="Proteomes" id="UP000424003">
    <property type="component" value="Segment"/>
</dbReference>
<sequence>MSTPTPDRPTMFHDIIGPHSYSPVVCEAHGCQEVHDG</sequence>
<evidence type="ECO:0000313" key="1">
    <source>
        <dbReference type="EMBL" id="QGJ89504.1"/>
    </source>
</evidence>
<dbReference type="EMBL" id="MN585986">
    <property type="protein sequence ID" value="QGJ89504.1"/>
    <property type="molecule type" value="Genomic_DNA"/>
</dbReference>
<dbReference type="KEGG" id="vg:80005539"/>
<reference evidence="1 2" key="1">
    <citation type="submission" date="2019-10" db="EMBL/GenBank/DDBJ databases">
        <authorList>
            <person name="Mahalingam V.A."/>
            <person name="Aull H.A."/>
            <person name="Garlena R.A."/>
            <person name="Russell D.A."/>
            <person name="Pope W.H."/>
            <person name="Jacobs-Sera D."/>
            <person name="Hatfull G.F."/>
        </authorList>
    </citation>
    <scope>NUCLEOTIDE SEQUENCE [LARGE SCALE GENOMIC DNA]</scope>
</reference>
<evidence type="ECO:0000313" key="2">
    <source>
        <dbReference type="Proteomes" id="UP000424003"/>
    </source>
</evidence>
<accession>A0A649VBC8</accession>
<protein>
    <submittedName>
        <fullName evidence="1">Uncharacterized protein</fullName>
    </submittedName>
</protein>
<dbReference type="RefSeq" id="YP_010751866.1">
    <property type="nucleotide sequence ID" value="NC_073374.1"/>
</dbReference>